<dbReference type="PROSITE" id="PS51192">
    <property type="entry name" value="HELICASE_ATP_BIND_1"/>
    <property type="match status" value="1"/>
</dbReference>
<keyword evidence="5 10" id="KW-0680">Restriction system</keyword>
<evidence type="ECO:0000256" key="5">
    <source>
        <dbReference type="ARBA" id="ARBA00022747"/>
    </source>
</evidence>
<dbReference type="Pfam" id="PF18766">
    <property type="entry name" value="SWI2_SNF2"/>
    <property type="match status" value="1"/>
</dbReference>
<dbReference type="GO" id="GO:0005524">
    <property type="term" value="F:ATP binding"/>
    <property type="evidence" value="ECO:0007669"/>
    <property type="project" value="UniProtKB-KW"/>
</dbReference>
<dbReference type="InterPro" id="IPR040980">
    <property type="entry name" value="SWI2_SNF2"/>
</dbReference>
<dbReference type="PANTHER" id="PTHR30195:SF15">
    <property type="entry name" value="TYPE I RESTRICTION ENZYME HINDI ENDONUCLEASE SUBUNIT"/>
    <property type="match status" value="1"/>
</dbReference>
<dbReference type="CDD" id="cd22332">
    <property type="entry name" value="HsdR_N"/>
    <property type="match status" value="1"/>
</dbReference>
<dbReference type="InterPro" id="IPR004473">
    <property type="entry name" value="Restrct_endonuc_typeI_HsdR"/>
</dbReference>
<dbReference type="eggNOG" id="COG0610">
    <property type="taxonomic scope" value="Bacteria"/>
</dbReference>
<keyword evidence="8 10" id="KW-0067">ATP-binding</keyword>
<keyword evidence="4 10" id="KW-0547">Nucleotide-binding</keyword>
<sequence length="1086" mass="123521">MNSLYNMANYQEQRERDYQSTLVKRFQKELGYTYLGNWQYAQGAAVNDQGKANFPILDDEVRAFLTKQGRTELQIEDVLTQLKSKARLADPKKNSLTQCNNELYDTLIMGVKSLSTLEGTHEDVMLFDFDNISNNHFAIVEEVSYIDPLLGKNKRPDIVVYVNGIALAVIELKRSLVNYEEGIKQHLSNELDFIPSFFTTVQFTIASNDGVDFCYGTIGTPLAFWCKWKRDTTKVGDTLSEQEAYSMFFNKENFMFFFRYGVLNDGGVKKVLRPHQIYAIKAAAGRMPKKESGVIWHSQGSGKSLTMVALAAYIRRNYQNPRVVVITDRKELDIQLANTFIKGGNKLHHAYSSSDLLETLNQGEEWLICSLIHKFGAHTSEDEAEKDESGTKVSLDEYLNDLQAIIAQKYGSNFSVKGENIFVFVDECHRTQSGRLHEAMKAIMGKEIMLIGFTGTPLLKKDKGDKYKAIKNMSELTFGPYIHKYLHKQAVEDKVILDLQYEYRNVEQQLTSKSKIDQKLAALTAGRDLTPEQQKMVEERWATMERIYSTKERIERIGYSILDDLGYGLLKNDWCNAMLVAGSIYQAYRYYEFFSRSDLKGRCSVVTSYDPADRDLANDSADNNKTTEAKYKYDWAKQSFLDAGVRNAEEYEEWAKGVFTSRPAQMKLLIVVNKLLTGFDAPSATILYIDSEIKDHTLFQAVCRVNRLGEDIKDKNGNVIAKTHKEFGRIVSFKNLFNSIEEAVVKFNDGSGFEGLDDADIEGLLNSVVVKCKERLLAATEAYKGLKRIWENKDLTDLEALADYYVSEMEGEGLAQDRRNVMYSITSGMVTAYNNMSDFFGKSDFTPEQINQFTAYSREAGTIQCKVRQKSGDNFDPRTLDPDMRQILDQHIRAEEADTLVASSADFSFLDMIDDATDTEKAAEKAIKTAGGNAKGASEIIEGKARRVNTDWNSGDEEEMMLFSEKLQALLDYLKESKATEMERIMALIDHIKAVKHGNNALAGLDNKRCKALWNNRHLWHAPEDKDEVIELIKKIDSYIFKNASRDWRSPDSNASCYLREDLQELCPSLSEQDIYEIYRLAASNS</sequence>
<comment type="function">
    <text evidence="10">Subunit R is required for both nuclease and ATPase activities, but not for modification.</text>
</comment>
<name>C3JA80_POREA</name>
<dbReference type="Pfam" id="PF04313">
    <property type="entry name" value="HSDR_N"/>
    <property type="match status" value="1"/>
</dbReference>
<feature type="domain" description="Helicase ATP-binding" evidence="11">
    <location>
        <begin position="284"/>
        <end position="475"/>
    </location>
</feature>
<evidence type="ECO:0000256" key="4">
    <source>
        <dbReference type="ARBA" id="ARBA00022741"/>
    </source>
</evidence>
<dbReference type="Gene3D" id="3.40.50.300">
    <property type="entry name" value="P-loop containing nucleotide triphosphate hydrolases"/>
    <property type="match status" value="2"/>
</dbReference>
<evidence type="ECO:0000256" key="7">
    <source>
        <dbReference type="ARBA" id="ARBA00022801"/>
    </source>
</evidence>
<dbReference type="GO" id="GO:0003677">
    <property type="term" value="F:DNA binding"/>
    <property type="evidence" value="ECO:0007669"/>
    <property type="project" value="UniProtKB-KW"/>
</dbReference>
<dbReference type="CDD" id="cd18800">
    <property type="entry name" value="SF2_C_EcoR124I-like"/>
    <property type="match status" value="1"/>
</dbReference>
<evidence type="ECO:0000256" key="9">
    <source>
        <dbReference type="ARBA" id="ARBA00023125"/>
    </source>
</evidence>
<dbReference type="EC" id="3.1.21.3" evidence="10"/>
<dbReference type="InterPro" id="IPR007409">
    <property type="entry name" value="Restrct_endonuc_type1_HsdR_N"/>
</dbReference>
<dbReference type="STRING" id="553175.POREN0001_1568"/>
<comment type="catalytic activity">
    <reaction evidence="1 10">
        <text>Endonucleolytic cleavage of DNA to give random double-stranded fragments with terminal 5'-phosphates, ATP is simultaneously hydrolyzed.</text>
        <dbReference type="EC" id="3.1.21.3"/>
    </reaction>
</comment>
<dbReference type="InterPro" id="IPR051268">
    <property type="entry name" value="Type-I_R_enzyme_R_subunit"/>
</dbReference>
<evidence type="ECO:0000256" key="2">
    <source>
        <dbReference type="ARBA" id="ARBA00008598"/>
    </source>
</evidence>
<organism evidence="12 13">
    <name type="scientific">Porphyromonas endodontalis (strain ATCC 35406 / DSM 24491 / JCM 8526 / CCUG 16442 / BCRC 14492 / NCTC 13058 / HG 370)</name>
    <name type="common">Bacteroides endodontalis</name>
    <dbReference type="NCBI Taxonomy" id="553175"/>
    <lineage>
        <taxon>Bacteria</taxon>
        <taxon>Pseudomonadati</taxon>
        <taxon>Bacteroidota</taxon>
        <taxon>Bacteroidia</taxon>
        <taxon>Bacteroidales</taxon>
        <taxon>Porphyromonadaceae</taxon>
        <taxon>Porphyromonas</taxon>
    </lineage>
</organism>
<dbReference type="PANTHER" id="PTHR30195">
    <property type="entry name" value="TYPE I SITE-SPECIFIC DEOXYRIBONUCLEASE PROTEIN SUBUNIT M AND R"/>
    <property type="match status" value="1"/>
</dbReference>
<accession>C3JA80</accession>
<dbReference type="SUPFAM" id="SSF52540">
    <property type="entry name" value="P-loop containing nucleoside triphosphate hydrolases"/>
    <property type="match status" value="1"/>
</dbReference>
<dbReference type="REBASE" id="40965">
    <property type="entry name" value="PenORF1567P"/>
</dbReference>
<evidence type="ECO:0000313" key="12">
    <source>
        <dbReference type="EMBL" id="EEN82892.1"/>
    </source>
</evidence>
<keyword evidence="13" id="KW-1185">Reference proteome</keyword>
<gene>
    <name evidence="12" type="primary">hsdR</name>
    <name evidence="12" type="ORF">POREN0001_1568</name>
</gene>
<dbReference type="Proteomes" id="UP000004295">
    <property type="component" value="Unassembled WGS sequence"/>
</dbReference>
<dbReference type="GO" id="GO:0009035">
    <property type="term" value="F:type I site-specific deoxyribonuclease activity"/>
    <property type="evidence" value="ECO:0007669"/>
    <property type="project" value="UniProtKB-EC"/>
</dbReference>
<keyword evidence="9 10" id="KW-0238">DNA-binding</keyword>
<dbReference type="Gene3D" id="3.90.1570.50">
    <property type="match status" value="1"/>
</dbReference>
<evidence type="ECO:0000313" key="13">
    <source>
        <dbReference type="Proteomes" id="UP000004295"/>
    </source>
</evidence>
<dbReference type="GO" id="GO:0009307">
    <property type="term" value="P:DNA restriction-modification system"/>
    <property type="evidence" value="ECO:0007669"/>
    <property type="project" value="UniProtKB-KW"/>
</dbReference>
<dbReference type="InterPro" id="IPR055180">
    <property type="entry name" value="HsdR_RecA-like_helicase_dom_2"/>
</dbReference>
<keyword evidence="3" id="KW-0540">Nuclease</keyword>
<reference evidence="12 13" key="1">
    <citation type="submission" date="2009-04" db="EMBL/GenBank/DDBJ databases">
        <authorList>
            <person name="Sebastian Y."/>
            <person name="Madupu R."/>
            <person name="Durkin A.S."/>
            <person name="Torralba M."/>
            <person name="Methe B."/>
            <person name="Sutton G.G."/>
            <person name="Strausberg R.L."/>
            <person name="Nelson K.E."/>
        </authorList>
    </citation>
    <scope>NUCLEOTIDE SEQUENCE [LARGE SCALE GENOMIC DNA]</scope>
    <source>
        <strain evidence="13">ATCC 35406 / BCRC 14492 / JCM 8526 / NCTC 13058 / HG 370</strain>
    </source>
</reference>
<dbReference type="AlphaFoldDB" id="C3JA80"/>
<comment type="caution">
    <text evidence="12">The sequence shown here is derived from an EMBL/GenBank/DDBJ whole genome shotgun (WGS) entry which is preliminary data.</text>
</comment>
<keyword evidence="6" id="KW-0255">Endonuclease</keyword>
<dbReference type="Pfam" id="PF22679">
    <property type="entry name" value="T1R_D3-like"/>
    <property type="match status" value="1"/>
</dbReference>
<evidence type="ECO:0000256" key="10">
    <source>
        <dbReference type="RuleBase" id="RU364115"/>
    </source>
</evidence>
<evidence type="ECO:0000256" key="8">
    <source>
        <dbReference type="ARBA" id="ARBA00022840"/>
    </source>
</evidence>
<proteinExistence type="inferred from homology"/>
<evidence type="ECO:0000256" key="3">
    <source>
        <dbReference type="ARBA" id="ARBA00022722"/>
    </source>
</evidence>
<protein>
    <recommendedName>
        <fullName evidence="10">Type I restriction enzyme endonuclease subunit</fullName>
        <shortName evidence="10">R protein</shortName>
        <ecNumber evidence="10">3.1.21.3</ecNumber>
    </recommendedName>
</protein>
<dbReference type="NCBIfam" id="TIGR00348">
    <property type="entry name" value="hsdR"/>
    <property type="match status" value="1"/>
</dbReference>
<keyword evidence="7 10" id="KW-0378">Hydrolase</keyword>
<dbReference type="EMBL" id="ACNN01000018">
    <property type="protein sequence ID" value="EEN82892.1"/>
    <property type="molecule type" value="Genomic_DNA"/>
</dbReference>
<dbReference type="InterPro" id="IPR014001">
    <property type="entry name" value="Helicase_ATP-bd"/>
</dbReference>
<comment type="subunit">
    <text evidence="10">The type I restriction/modification system is composed of three polypeptides R, M and S.</text>
</comment>
<comment type="similarity">
    <text evidence="2 10">Belongs to the HsdR family.</text>
</comment>
<dbReference type="SMART" id="SM00487">
    <property type="entry name" value="DEXDc"/>
    <property type="match status" value="1"/>
</dbReference>
<dbReference type="InterPro" id="IPR027417">
    <property type="entry name" value="P-loop_NTPase"/>
</dbReference>
<evidence type="ECO:0000256" key="1">
    <source>
        <dbReference type="ARBA" id="ARBA00000851"/>
    </source>
</evidence>
<evidence type="ECO:0000256" key="6">
    <source>
        <dbReference type="ARBA" id="ARBA00022759"/>
    </source>
</evidence>
<evidence type="ECO:0000259" key="11">
    <source>
        <dbReference type="PROSITE" id="PS51192"/>
    </source>
</evidence>